<evidence type="ECO:0000313" key="1">
    <source>
        <dbReference type="EMBL" id="TWU62536.1"/>
    </source>
</evidence>
<comment type="caution">
    <text evidence="1">The sequence shown here is derived from an EMBL/GenBank/DDBJ whole genome shotgun (WGS) entry which is preliminary data.</text>
</comment>
<dbReference type="Proteomes" id="UP000316476">
    <property type="component" value="Unassembled WGS sequence"/>
</dbReference>
<protein>
    <submittedName>
        <fullName evidence="1">Uncharacterized protein</fullName>
    </submittedName>
</protein>
<dbReference type="AlphaFoldDB" id="A0A5C6FPX1"/>
<dbReference type="EMBL" id="SJPZ01000002">
    <property type="protein sequence ID" value="TWU62536.1"/>
    <property type="molecule type" value="Genomic_DNA"/>
</dbReference>
<name>A0A5C6FPX1_9PLAN</name>
<proteinExistence type="predicted"/>
<evidence type="ECO:0000313" key="2">
    <source>
        <dbReference type="Proteomes" id="UP000316476"/>
    </source>
</evidence>
<organism evidence="1 2">
    <name type="scientific">Crateriforma conspicua</name>
    <dbReference type="NCBI Taxonomy" id="2527996"/>
    <lineage>
        <taxon>Bacteria</taxon>
        <taxon>Pseudomonadati</taxon>
        <taxon>Planctomycetota</taxon>
        <taxon>Planctomycetia</taxon>
        <taxon>Planctomycetales</taxon>
        <taxon>Planctomycetaceae</taxon>
        <taxon>Crateriforma</taxon>
    </lineage>
</organism>
<gene>
    <name evidence="1" type="ORF">V7x_42710</name>
</gene>
<accession>A0A5C6FPX1</accession>
<sequence>MCLKRTCGGLFHTMHGLRGTEGPWRVQDDDWGRCANWVRSFRPPAFTWSLNSNSNRRFRAVIPMTVDDFLRAERPRPFAPTIAKRARSRRRGVPDGSATLLFTDYAFELRICATSFHCPSTFIHTVTYFSI</sequence>
<reference evidence="1 2" key="1">
    <citation type="submission" date="2019-02" db="EMBL/GenBank/DDBJ databases">
        <title>Deep-cultivation of Planctomycetes and their phenomic and genomic characterization uncovers novel biology.</title>
        <authorList>
            <person name="Wiegand S."/>
            <person name="Jogler M."/>
            <person name="Boedeker C."/>
            <person name="Pinto D."/>
            <person name="Vollmers J."/>
            <person name="Rivas-Marin E."/>
            <person name="Kohn T."/>
            <person name="Peeters S.H."/>
            <person name="Heuer A."/>
            <person name="Rast P."/>
            <person name="Oberbeckmann S."/>
            <person name="Bunk B."/>
            <person name="Jeske O."/>
            <person name="Meyerdierks A."/>
            <person name="Storesund J.E."/>
            <person name="Kallscheuer N."/>
            <person name="Luecker S."/>
            <person name="Lage O.M."/>
            <person name="Pohl T."/>
            <person name="Merkel B.J."/>
            <person name="Hornburger P."/>
            <person name="Mueller R.-W."/>
            <person name="Bruemmer F."/>
            <person name="Labrenz M."/>
            <person name="Spormann A.M."/>
            <person name="Op Den Camp H."/>
            <person name="Overmann J."/>
            <person name="Amann R."/>
            <person name="Jetten M.S.M."/>
            <person name="Mascher T."/>
            <person name="Medema M.H."/>
            <person name="Devos D.P."/>
            <person name="Kaster A.-K."/>
            <person name="Ovreas L."/>
            <person name="Rohde M."/>
            <person name="Galperin M.Y."/>
            <person name="Jogler C."/>
        </authorList>
    </citation>
    <scope>NUCLEOTIDE SEQUENCE [LARGE SCALE GENOMIC DNA]</scope>
    <source>
        <strain evidence="1 2">V7</strain>
    </source>
</reference>